<protein>
    <submittedName>
        <fullName evidence="2">Uncharacterized protein</fullName>
    </submittedName>
</protein>
<dbReference type="AlphaFoldDB" id="A0AA41YN82"/>
<dbReference type="Proteomes" id="UP001165679">
    <property type="component" value="Unassembled WGS sequence"/>
</dbReference>
<evidence type="ECO:0000256" key="1">
    <source>
        <dbReference type="SAM" id="MobiDB-lite"/>
    </source>
</evidence>
<evidence type="ECO:0000313" key="3">
    <source>
        <dbReference type="Proteomes" id="UP001165679"/>
    </source>
</evidence>
<evidence type="ECO:0000313" key="2">
    <source>
        <dbReference type="EMBL" id="MCW3476619.1"/>
    </source>
</evidence>
<reference evidence="2" key="1">
    <citation type="submission" date="2022-09" db="EMBL/GenBank/DDBJ databases">
        <title>Rhodovastum sp. nov. RN2-1 isolated from soil in Seongnam, South Korea.</title>
        <authorList>
            <person name="Le N.T."/>
        </authorList>
    </citation>
    <scope>NUCLEOTIDE SEQUENCE</scope>
    <source>
        <strain evidence="2">RN2-1</strain>
    </source>
</reference>
<dbReference type="RefSeq" id="WP_264715430.1">
    <property type="nucleotide sequence ID" value="NZ_JAPDNT010000021.1"/>
</dbReference>
<accession>A0AA41YN82</accession>
<name>A0AA41YN82_9PROT</name>
<feature type="region of interest" description="Disordered" evidence="1">
    <location>
        <begin position="1"/>
        <end position="27"/>
    </location>
</feature>
<reference evidence="2" key="2">
    <citation type="submission" date="2022-10" db="EMBL/GenBank/DDBJ databases">
        <authorList>
            <person name="Trinh H.N."/>
        </authorList>
    </citation>
    <scope>NUCLEOTIDE SEQUENCE</scope>
    <source>
        <strain evidence="2">RN2-1</strain>
    </source>
</reference>
<dbReference type="EMBL" id="JAPDNT010000021">
    <property type="protein sequence ID" value="MCW3476619.1"/>
    <property type="molecule type" value="Genomic_DNA"/>
</dbReference>
<comment type="caution">
    <text evidence="2">The sequence shown here is derived from an EMBL/GenBank/DDBJ whole genome shotgun (WGS) entry which is preliminary data.</text>
</comment>
<organism evidence="2 3">
    <name type="scientific">Limobrevibacterium gyesilva</name>
    <dbReference type="NCBI Taxonomy" id="2991712"/>
    <lineage>
        <taxon>Bacteria</taxon>
        <taxon>Pseudomonadati</taxon>
        <taxon>Pseudomonadota</taxon>
        <taxon>Alphaproteobacteria</taxon>
        <taxon>Acetobacterales</taxon>
        <taxon>Acetobacteraceae</taxon>
        <taxon>Limobrevibacterium</taxon>
    </lineage>
</organism>
<keyword evidence="3" id="KW-1185">Reference proteome</keyword>
<gene>
    <name evidence="2" type="ORF">OL599_18815</name>
</gene>
<proteinExistence type="predicted"/>
<sequence length="60" mass="6186">MHTAPLPFPANAAFPAADPPAPARDEAACRPARPVPVGAWSAYLQRVLPPLAPGQSCRAA</sequence>